<keyword evidence="3" id="KW-0813">Transport</keyword>
<evidence type="ECO:0000256" key="4">
    <source>
        <dbReference type="ARBA" id="ARBA00022475"/>
    </source>
</evidence>
<dbReference type="Proteomes" id="UP001501578">
    <property type="component" value="Unassembled WGS sequence"/>
</dbReference>
<dbReference type="InterPro" id="IPR050388">
    <property type="entry name" value="ABC_Ni/Peptide_Import"/>
</dbReference>
<proteinExistence type="inferred from homology"/>
<dbReference type="PANTHER" id="PTHR43297">
    <property type="entry name" value="OLIGOPEPTIDE TRANSPORT ATP-BINDING PROTEIN APPD"/>
    <property type="match status" value="1"/>
</dbReference>
<organism evidence="9 10">
    <name type="scientific">Nonomuraea longicatena</name>
    <dbReference type="NCBI Taxonomy" id="83682"/>
    <lineage>
        <taxon>Bacteria</taxon>
        <taxon>Bacillati</taxon>
        <taxon>Actinomycetota</taxon>
        <taxon>Actinomycetes</taxon>
        <taxon>Streptosporangiales</taxon>
        <taxon>Streptosporangiaceae</taxon>
        <taxon>Nonomuraea</taxon>
    </lineage>
</organism>
<keyword evidence="7" id="KW-0472">Membrane</keyword>
<dbReference type="PROSITE" id="PS50893">
    <property type="entry name" value="ABC_TRANSPORTER_2"/>
    <property type="match status" value="1"/>
</dbReference>
<evidence type="ECO:0000313" key="10">
    <source>
        <dbReference type="Proteomes" id="UP001501578"/>
    </source>
</evidence>
<evidence type="ECO:0000256" key="1">
    <source>
        <dbReference type="ARBA" id="ARBA00004202"/>
    </source>
</evidence>
<evidence type="ECO:0000313" key="9">
    <source>
        <dbReference type="EMBL" id="GAA0912007.1"/>
    </source>
</evidence>
<evidence type="ECO:0000259" key="8">
    <source>
        <dbReference type="PROSITE" id="PS50893"/>
    </source>
</evidence>
<comment type="similarity">
    <text evidence="2">Belongs to the ABC transporter superfamily.</text>
</comment>
<keyword evidence="4" id="KW-1003">Cell membrane</keyword>
<dbReference type="InterPro" id="IPR003593">
    <property type="entry name" value="AAA+_ATPase"/>
</dbReference>
<evidence type="ECO:0000256" key="6">
    <source>
        <dbReference type="ARBA" id="ARBA00022840"/>
    </source>
</evidence>
<accession>A0ABN1NLR5</accession>
<dbReference type="Gene3D" id="3.40.50.300">
    <property type="entry name" value="P-loop containing nucleotide triphosphate hydrolases"/>
    <property type="match status" value="1"/>
</dbReference>
<dbReference type="SUPFAM" id="SSF52540">
    <property type="entry name" value="P-loop containing nucleoside triphosphate hydrolases"/>
    <property type="match status" value="1"/>
</dbReference>
<evidence type="ECO:0000256" key="2">
    <source>
        <dbReference type="ARBA" id="ARBA00005417"/>
    </source>
</evidence>
<comment type="subcellular location">
    <subcellularLocation>
        <location evidence="1">Cell membrane</location>
        <topology evidence="1">Peripheral membrane protein</topology>
    </subcellularLocation>
</comment>
<gene>
    <name evidence="9" type="ORF">GCM10009560_01950</name>
</gene>
<dbReference type="Pfam" id="PF00005">
    <property type="entry name" value="ABC_tran"/>
    <property type="match status" value="1"/>
</dbReference>
<dbReference type="SMART" id="SM00382">
    <property type="entry name" value="AAA"/>
    <property type="match status" value="1"/>
</dbReference>
<name>A0ABN1NLR5_9ACTN</name>
<dbReference type="GO" id="GO:0005524">
    <property type="term" value="F:ATP binding"/>
    <property type="evidence" value="ECO:0007669"/>
    <property type="project" value="UniProtKB-KW"/>
</dbReference>
<keyword evidence="10" id="KW-1185">Reference proteome</keyword>
<keyword evidence="6 9" id="KW-0067">ATP-binding</keyword>
<dbReference type="InterPro" id="IPR027417">
    <property type="entry name" value="P-loop_NTPase"/>
</dbReference>
<feature type="domain" description="ABC transporter" evidence="8">
    <location>
        <begin position="6"/>
        <end position="253"/>
    </location>
</feature>
<comment type="caution">
    <text evidence="9">The sequence shown here is derived from an EMBL/GenBank/DDBJ whole genome shotgun (WGS) entry which is preliminary data.</text>
</comment>
<dbReference type="EMBL" id="BAAAHQ010000001">
    <property type="protein sequence ID" value="GAA0912007.1"/>
    <property type="molecule type" value="Genomic_DNA"/>
</dbReference>
<evidence type="ECO:0000256" key="5">
    <source>
        <dbReference type="ARBA" id="ARBA00022741"/>
    </source>
</evidence>
<sequence>MPSLFMRRTALTAWGRELPVVLGVDLVIERGQTLALLGAPGSGKSVTAAAIMGLLDRPDARVSAAAARFGGRDLLSMSPRERRALRGSQMSMVFQDARAVLDPARSVGDQLGALFREHLGVSRDEARARSIEMLGLAGVPAARRRADDRPPAFSAEMLQRVLVAMAVALEPDLVIADEPTTALGEAAQAQVLDLIGRLRRELGTAVLLITRDLALAAEVGDHVAVMHAGRVVETGDVHEVFDRPAHPRTEALLGAAPGVGRPEAQLLDVG</sequence>
<evidence type="ECO:0000256" key="3">
    <source>
        <dbReference type="ARBA" id="ARBA00022448"/>
    </source>
</evidence>
<keyword evidence="5" id="KW-0547">Nucleotide-binding</keyword>
<dbReference type="CDD" id="cd03257">
    <property type="entry name" value="ABC_NikE_OppD_transporters"/>
    <property type="match status" value="1"/>
</dbReference>
<evidence type="ECO:0000256" key="7">
    <source>
        <dbReference type="ARBA" id="ARBA00023136"/>
    </source>
</evidence>
<reference evidence="9 10" key="1">
    <citation type="journal article" date="2019" name="Int. J. Syst. Evol. Microbiol.">
        <title>The Global Catalogue of Microorganisms (GCM) 10K type strain sequencing project: providing services to taxonomists for standard genome sequencing and annotation.</title>
        <authorList>
            <consortium name="The Broad Institute Genomics Platform"/>
            <consortium name="The Broad Institute Genome Sequencing Center for Infectious Disease"/>
            <person name="Wu L."/>
            <person name="Ma J."/>
        </authorList>
    </citation>
    <scope>NUCLEOTIDE SEQUENCE [LARGE SCALE GENOMIC DNA]</scope>
    <source>
        <strain evidence="9 10">JCM 11136</strain>
    </source>
</reference>
<protein>
    <submittedName>
        <fullName evidence="9">ABC transporter ATP-binding protein</fullName>
    </submittedName>
</protein>
<dbReference type="PANTHER" id="PTHR43297:SF2">
    <property type="entry name" value="DIPEPTIDE TRANSPORT ATP-BINDING PROTEIN DPPD"/>
    <property type="match status" value="1"/>
</dbReference>
<dbReference type="InterPro" id="IPR003439">
    <property type="entry name" value="ABC_transporter-like_ATP-bd"/>
</dbReference>